<keyword evidence="2" id="KW-1185">Reference proteome</keyword>
<dbReference type="EMBL" id="KE747828">
    <property type="protein sequence ID" value="RMZ71851.1"/>
    <property type="molecule type" value="Genomic_DNA"/>
</dbReference>
<accession>A0A3M7MBG0</accession>
<name>A0A3M7MBG0_9PLEO</name>
<dbReference type="AlphaFoldDB" id="A0A3M7MBG0"/>
<sequence>MRLAALYEAVYPAQHWVG</sequence>
<proteinExistence type="predicted"/>
<dbReference type="Proteomes" id="UP000265663">
    <property type="component" value="Unassembled WGS sequence"/>
</dbReference>
<protein>
    <submittedName>
        <fullName evidence="1">Uncharacterized protein</fullName>
    </submittedName>
</protein>
<organism evidence="1 2">
    <name type="scientific">Pyrenophora seminiperda CCB06</name>
    <dbReference type="NCBI Taxonomy" id="1302712"/>
    <lineage>
        <taxon>Eukaryota</taxon>
        <taxon>Fungi</taxon>
        <taxon>Dikarya</taxon>
        <taxon>Ascomycota</taxon>
        <taxon>Pezizomycotina</taxon>
        <taxon>Dothideomycetes</taxon>
        <taxon>Pleosporomycetidae</taxon>
        <taxon>Pleosporales</taxon>
        <taxon>Pleosporineae</taxon>
        <taxon>Pleosporaceae</taxon>
        <taxon>Pyrenophora</taxon>
    </lineage>
</organism>
<evidence type="ECO:0000313" key="1">
    <source>
        <dbReference type="EMBL" id="RMZ71851.1"/>
    </source>
</evidence>
<reference evidence="1 2" key="1">
    <citation type="journal article" date="2014" name="PLoS ONE">
        <title>De novo Genome Assembly of the Fungal Plant Pathogen Pyrenophora semeniperda.</title>
        <authorList>
            <person name="Soliai M.M."/>
            <person name="Meyer S.E."/>
            <person name="Udall J.A."/>
            <person name="Elzinga D.E."/>
            <person name="Hermansen R.A."/>
            <person name="Bodily P.M."/>
            <person name="Hart A.A."/>
            <person name="Coleman C.E."/>
        </authorList>
    </citation>
    <scope>NUCLEOTIDE SEQUENCE [LARGE SCALE GENOMIC DNA]</scope>
    <source>
        <strain evidence="1 2">CCB06</strain>
        <tissue evidence="1">Mycelium</tissue>
    </source>
</reference>
<evidence type="ECO:0000313" key="2">
    <source>
        <dbReference type="Proteomes" id="UP000265663"/>
    </source>
</evidence>
<gene>
    <name evidence="1" type="ORF">GMOD_00009197</name>
</gene>